<comment type="similarity">
    <text evidence="7">Belongs to the PINc/VapC protein family.</text>
</comment>
<evidence type="ECO:0000313" key="10">
    <source>
        <dbReference type="Proteomes" id="UP000319576"/>
    </source>
</evidence>
<name>A0A517XKY9_9BACT</name>
<dbReference type="InterPro" id="IPR002716">
    <property type="entry name" value="PIN_dom"/>
</dbReference>
<evidence type="ECO:0000256" key="7">
    <source>
        <dbReference type="ARBA" id="ARBA00038093"/>
    </source>
</evidence>
<dbReference type="EC" id="3.1.-.-" evidence="9"/>
<dbReference type="GO" id="GO:0016787">
    <property type="term" value="F:hydrolase activity"/>
    <property type="evidence" value="ECO:0007669"/>
    <property type="project" value="UniProtKB-KW"/>
</dbReference>
<evidence type="ECO:0000256" key="4">
    <source>
        <dbReference type="ARBA" id="ARBA00022723"/>
    </source>
</evidence>
<evidence type="ECO:0000256" key="5">
    <source>
        <dbReference type="ARBA" id="ARBA00022801"/>
    </source>
</evidence>
<proteinExistence type="inferred from homology"/>
<protein>
    <submittedName>
        <fullName evidence="9">Ribonuclease VapC1</fullName>
        <ecNumber evidence="9">3.1.-.-</ecNumber>
    </submittedName>
</protein>
<keyword evidence="4" id="KW-0479">Metal-binding</keyword>
<dbReference type="Proteomes" id="UP000319576">
    <property type="component" value="Chromosome"/>
</dbReference>
<dbReference type="Gene3D" id="3.40.50.1010">
    <property type="entry name" value="5'-nuclease"/>
    <property type="match status" value="1"/>
</dbReference>
<accession>A0A517XKY9</accession>
<evidence type="ECO:0000256" key="6">
    <source>
        <dbReference type="ARBA" id="ARBA00022842"/>
    </source>
</evidence>
<evidence type="ECO:0000256" key="3">
    <source>
        <dbReference type="ARBA" id="ARBA00022722"/>
    </source>
</evidence>
<dbReference type="PANTHER" id="PTHR33653:SF1">
    <property type="entry name" value="RIBONUCLEASE VAPC2"/>
    <property type="match status" value="1"/>
</dbReference>
<evidence type="ECO:0000313" key="9">
    <source>
        <dbReference type="EMBL" id="QDU18126.1"/>
    </source>
</evidence>
<dbReference type="GO" id="GO:0004518">
    <property type="term" value="F:nuclease activity"/>
    <property type="evidence" value="ECO:0007669"/>
    <property type="project" value="UniProtKB-KW"/>
</dbReference>
<sequence>MTYLLDTDSLSLAYIGHDIRVRMARVAPPDRIAVPVITRFEVLKGRIEAILKAADGPGALRMAERLRASEDYMAKFQVLPFDSNAGTEFDRMLANKALRKVGRADLLIASITLAHKATLVTRNLKDFTLVPGLAVENWAD</sequence>
<evidence type="ECO:0000256" key="1">
    <source>
        <dbReference type="ARBA" id="ARBA00001946"/>
    </source>
</evidence>
<feature type="domain" description="PIN" evidence="8">
    <location>
        <begin position="4"/>
        <end position="124"/>
    </location>
</feature>
<dbReference type="CDD" id="cd09881">
    <property type="entry name" value="PIN_VapC4-5_FitB-like"/>
    <property type="match status" value="1"/>
</dbReference>
<comment type="cofactor">
    <cofactor evidence="1">
        <name>Mg(2+)</name>
        <dbReference type="ChEBI" id="CHEBI:18420"/>
    </cofactor>
</comment>
<reference evidence="9 10" key="1">
    <citation type="submission" date="2019-02" db="EMBL/GenBank/DDBJ databases">
        <title>Deep-cultivation of Planctomycetes and their phenomic and genomic characterization uncovers novel biology.</title>
        <authorList>
            <person name="Wiegand S."/>
            <person name="Jogler M."/>
            <person name="Boedeker C."/>
            <person name="Pinto D."/>
            <person name="Vollmers J."/>
            <person name="Rivas-Marin E."/>
            <person name="Kohn T."/>
            <person name="Peeters S.H."/>
            <person name="Heuer A."/>
            <person name="Rast P."/>
            <person name="Oberbeckmann S."/>
            <person name="Bunk B."/>
            <person name="Jeske O."/>
            <person name="Meyerdierks A."/>
            <person name="Storesund J.E."/>
            <person name="Kallscheuer N."/>
            <person name="Luecker S."/>
            <person name="Lage O.M."/>
            <person name="Pohl T."/>
            <person name="Merkel B.J."/>
            <person name="Hornburger P."/>
            <person name="Mueller R.-W."/>
            <person name="Bruemmer F."/>
            <person name="Labrenz M."/>
            <person name="Spormann A.M."/>
            <person name="Op den Camp H."/>
            <person name="Overmann J."/>
            <person name="Amann R."/>
            <person name="Jetten M.S.M."/>
            <person name="Mascher T."/>
            <person name="Medema M.H."/>
            <person name="Devos D.P."/>
            <person name="Kaster A.-K."/>
            <person name="Ovreas L."/>
            <person name="Rohde M."/>
            <person name="Galperin M.Y."/>
            <person name="Jogler C."/>
        </authorList>
    </citation>
    <scope>NUCLEOTIDE SEQUENCE [LARGE SCALE GENOMIC DNA]</scope>
    <source>
        <strain evidence="9 10">ETA_A1</strain>
    </source>
</reference>
<dbReference type="EMBL" id="CP036273">
    <property type="protein sequence ID" value="QDU18126.1"/>
    <property type="molecule type" value="Genomic_DNA"/>
</dbReference>
<dbReference type="AlphaFoldDB" id="A0A517XKY9"/>
<dbReference type="OrthoDB" id="287714at2"/>
<keyword evidence="6" id="KW-0460">Magnesium</keyword>
<gene>
    <name evidence="9" type="primary">vapC1</name>
    <name evidence="9" type="ORF">ETAA1_00090</name>
</gene>
<dbReference type="Pfam" id="PF01850">
    <property type="entry name" value="PIN"/>
    <property type="match status" value="1"/>
</dbReference>
<keyword evidence="5 9" id="KW-0378">Hydrolase</keyword>
<keyword evidence="2" id="KW-1277">Toxin-antitoxin system</keyword>
<organism evidence="9 10">
    <name type="scientific">Urbifossiella limnaea</name>
    <dbReference type="NCBI Taxonomy" id="2528023"/>
    <lineage>
        <taxon>Bacteria</taxon>
        <taxon>Pseudomonadati</taxon>
        <taxon>Planctomycetota</taxon>
        <taxon>Planctomycetia</taxon>
        <taxon>Gemmatales</taxon>
        <taxon>Gemmataceae</taxon>
        <taxon>Urbifossiella</taxon>
    </lineage>
</organism>
<evidence type="ECO:0000259" key="8">
    <source>
        <dbReference type="Pfam" id="PF01850"/>
    </source>
</evidence>
<keyword evidence="10" id="KW-1185">Reference proteome</keyword>
<dbReference type="InterPro" id="IPR050556">
    <property type="entry name" value="Type_II_TA_system_RNase"/>
</dbReference>
<dbReference type="PANTHER" id="PTHR33653">
    <property type="entry name" value="RIBONUCLEASE VAPC2"/>
    <property type="match status" value="1"/>
</dbReference>
<keyword evidence="3" id="KW-0540">Nuclease</keyword>
<dbReference type="InterPro" id="IPR029060">
    <property type="entry name" value="PIN-like_dom_sf"/>
</dbReference>
<dbReference type="KEGG" id="uli:ETAA1_00090"/>
<dbReference type="GO" id="GO:0046872">
    <property type="term" value="F:metal ion binding"/>
    <property type="evidence" value="ECO:0007669"/>
    <property type="project" value="UniProtKB-KW"/>
</dbReference>
<evidence type="ECO:0000256" key="2">
    <source>
        <dbReference type="ARBA" id="ARBA00022649"/>
    </source>
</evidence>
<dbReference type="RefSeq" id="WP_145233186.1">
    <property type="nucleotide sequence ID" value="NZ_CP036273.1"/>
</dbReference>
<dbReference type="SUPFAM" id="SSF88723">
    <property type="entry name" value="PIN domain-like"/>
    <property type="match status" value="1"/>
</dbReference>